<keyword evidence="2" id="KW-1185">Reference proteome</keyword>
<protein>
    <submittedName>
        <fullName evidence="1">Uncharacterized protein</fullName>
    </submittedName>
</protein>
<reference evidence="1 2" key="2">
    <citation type="journal article" date="2017" name="Nature">
        <title>The Apostasia genome and the evolution of orchids.</title>
        <authorList>
            <person name="Zhang G.Q."/>
            <person name="Liu K.W."/>
            <person name="Li Z."/>
            <person name="Lohaus R."/>
            <person name="Hsiao Y.Y."/>
            <person name="Niu S.C."/>
            <person name="Wang J.Y."/>
            <person name="Lin Y.C."/>
            <person name="Xu Q."/>
            <person name="Chen L.J."/>
            <person name="Yoshida K."/>
            <person name="Fujiwara S."/>
            <person name="Wang Z.W."/>
            <person name="Zhang Y.Q."/>
            <person name="Mitsuda N."/>
            <person name="Wang M."/>
            <person name="Liu G.H."/>
            <person name="Pecoraro L."/>
            <person name="Huang H.X."/>
            <person name="Xiao X.J."/>
            <person name="Lin M."/>
            <person name="Wu X.Y."/>
            <person name="Wu W.L."/>
            <person name="Chen Y.Y."/>
            <person name="Chang S.B."/>
            <person name="Sakamoto S."/>
            <person name="Ohme-Takagi M."/>
            <person name="Yagi M."/>
            <person name="Zeng S.J."/>
            <person name="Shen C.Y."/>
            <person name="Yeh C.M."/>
            <person name="Luo Y.B."/>
            <person name="Tsai W.C."/>
            <person name="Van de Peer Y."/>
            <person name="Liu Z.J."/>
        </authorList>
    </citation>
    <scope>NUCLEOTIDE SEQUENCE [LARGE SCALE GENOMIC DNA]</scope>
    <source>
        <tissue evidence="1">The whole plant</tissue>
    </source>
</reference>
<evidence type="ECO:0000313" key="2">
    <source>
        <dbReference type="Proteomes" id="UP000233837"/>
    </source>
</evidence>
<dbReference type="AlphaFoldDB" id="A0A2I0VI10"/>
<proteinExistence type="predicted"/>
<dbReference type="EMBL" id="KZ503541">
    <property type="protein sequence ID" value="PKU63052.1"/>
    <property type="molecule type" value="Genomic_DNA"/>
</dbReference>
<evidence type="ECO:0000313" key="1">
    <source>
        <dbReference type="EMBL" id="PKU63052.1"/>
    </source>
</evidence>
<reference evidence="1 2" key="1">
    <citation type="journal article" date="2016" name="Sci. Rep.">
        <title>The Dendrobium catenatum Lindl. genome sequence provides insights into polysaccharide synthase, floral development and adaptive evolution.</title>
        <authorList>
            <person name="Zhang G.Q."/>
            <person name="Xu Q."/>
            <person name="Bian C."/>
            <person name="Tsai W.C."/>
            <person name="Yeh C.M."/>
            <person name="Liu K.W."/>
            <person name="Yoshida K."/>
            <person name="Zhang L.S."/>
            <person name="Chang S.B."/>
            <person name="Chen F."/>
            <person name="Shi Y."/>
            <person name="Su Y.Y."/>
            <person name="Zhang Y.Q."/>
            <person name="Chen L.J."/>
            <person name="Yin Y."/>
            <person name="Lin M."/>
            <person name="Huang H."/>
            <person name="Deng H."/>
            <person name="Wang Z.W."/>
            <person name="Zhu S.L."/>
            <person name="Zhao X."/>
            <person name="Deng C."/>
            <person name="Niu S.C."/>
            <person name="Huang J."/>
            <person name="Wang M."/>
            <person name="Liu G.H."/>
            <person name="Yang H.J."/>
            <person name="Xiao X.J."/>
            <person name="Hsiao Y.Y."/>
            <person name="Wu W.L."/>
            <person name="Chen Y.Y."/>
            <person name="Mitsuda N."/>
            <person name="Ohme-Takagi M."/>
            <person name="Luo Y.B."/>
            <person name="Van de Peer Y."/>
            <person name="Liu Z.J."/>
        </authorList>
    </citation>
    <scope>NUCLEOTIDE SEQUENCE [LARGE SCALE GENOMIC DNA]</scope>
    <source>
        <tissue evidence="1">The whole plant</tissue>
    </source>
</reference>
<gene>
    <name evidence="1" type="ORF">MA16_Dca012362</name>
</gene>
<name>A0A2I0VI10_9ASPA</name>
<organism evidence="1 2">
    <name type="scientific">Dendrobium catenatum</name>
    <dbReference type="NCBI Taxonomy" id="906689"/>
    <lineage>
        <taxon>Eukaryota</taxon>
        <taxon>Viridiplantae</taxon>
        <taxon>Streptophyta</taxon>
        <taxon>Embryophyta</taxon>
        <taxon>Tracheophyta</taxon>
        <taxon>Spermatophyta</taxon>
        <taxon>Magnoliopsida</taxon>
        <taxon>Liliopsida</taxon>
        <taxon>Asparagales</taxon>
        <taxon>Orchidaceae</taxon>
        <taxon>Epidendroideae</taxon>
        <taxon>Malaxideae</taxon>
        <taxon>Dendrobiinae</taxon>
        <taxon>Dendrobium</taxon>
    </lineage>
</organism>
<dbReference type="Proteomes" id="UP000233837">
    <property type="component" value="Unassembled WGS sequence"/>
</dbReference>
<sequence>MDTHITEEYVVRRRWEKSARELAGGIVDGGGSFRQRDVERRGRELWNGLMRGIEERKVEISSSGGTEKACHDMLFGIFSA</sequence>
<accession>A0A2I0VI10</accession>